<evidence type="ECO:0000313" key="3">
    <source>
        <dbReference type="Proteomes" id="UP000245207"/>
    </source>
</evidence>
<sequence length="265" mass="30688">MADQAITALCDIDPMLDDAKILVRVVRVWKAHPITRPNEIWSLEVLFQDQQGNRIQASIKKTDMNKFQTILDEGSCYKVGSFGVGKNGGKFPLLSHRYKIGFYKNTSVTRVDPFDQNTRGFLFEPFQKFTRRQFTETDIVGTINMLEFESQSRHVHTVIVLFLMLTSIESLIKYCKDESLKEIIYGYMAIGNLESHLFGLKYLHYGCKPPIGRRDIKGFINSTRFHTEDKKRSIKGIWWSRIIDILAAFLEACCYFDQLAKLLQH</sequence>
<comment type="caution">
    <text evidence="2">The sequence shown here is derived from an EMBL/GenBank/DDBJ whole genome shotgun (WGS) entry which is preliminary data.</text>
</comment>
<dbReference type="EMBL" id="PKPP01008498">
    <property type="protein sequence ID" value="PWA50534.1"/>
    <property type="molecule type" value="Genomic_DNA"/>
</dbReference>
<protein>
    <recommendedName>
        <fullName evidence="1">Replication protein A 70 kDa DNA-binding subunit B/D first OB fold domain-containing protein</fullName>
    </recommendedName>
</protein>
<dbReference type="CDD" id="cd04480">
    <property type="entry name" value="RPA1_DBD_A_like"/>
    <property type="match status" value="1"/>
</dbReference>
<dbReference type="Proteomes" id="UP000245207">
    <property type="component" value="Unassembled WGS sequence"/>
</dbReference>
<dbReference type="PANTHER" id="PTHR47165">
    <property type="entry name" value="OS03G0429900 PROTEIN"/>
    <property type="match status" value="1"/>
</dbReference>
<feature type="domain" description="Replication protein A 70 kDa DNA-binding subunit B/D first OB fold" evidence="1">
    <location>
        <begin position="7"/>
        <end position="110"/>
    </location>
</feature>
<dbReference type="PANTHER" id="PTHR47165:SF4">
    <property type="entry name" value="OS03G0429900 PROTEIN"/>
    <property type="match status" value="1"/>
</dbReference>
<dbReference type="Gene3D" id="2.40.50.140">
    <property type="entry name" value="Nucleic acid-binding proteins"/>
    <property type="match status" value="1"/>
</dbReference>
<accession>A0A2U1LNH7</accession>
<name>A0A2U1LNH7_ARTAN</name>
<dbReference type="SUPFAM" id="SSF50249">
    <property type="entry name" value="Nucleic acid-binding proteins"/>
    <property type="match status" value="1"/>
</dbReference>
<organism evidence="2 3">
    <name type="scientific">Artemisia annua</name>
    <name type="common">Sweet wormwood</name>
    <dbReference type="NCBI Taxonomy" id="35608"/>
    <lineage>
        <taxon>Eukaryota</taxon>
        <taxon>Viridiplantae</taxon>
        <taxon>Streptophyta</taxon>
        <taxon>Embryophyta</taxon>
        <taxon>Tracheophyta</taxon>
        <taxon>Spermatophyta</taxon>
        <taxon>Magnoliopsida</taxon>
        <taxon>eudicotyledons</taxon>
        <taxon>Gunneridae</taxon>
        <taxon>Pentapetalae</taxon>
        <taxon>asterids</taxon>
        <taxon>campanulids</taxon>
        <taxon>Asterales</taxon>
        <taxon>Asteraceae</taxon>
        <taxon>Asteroideae</taxon>
        <taxon>Anthemideae</taxon>
        <taxon>Artemisiinae</taxon>
        <taxon>Artemisia</taxon>
    </lineage>
</organism>
<evidence type="ECO:0000259" key="1">
    <source>
        <dbReference type="Pfam" id="PF02721"/>
    </source>
</evidence>
<evidence type="ECO:0000313" key="2">
    <source>
        <dbReference type="EMBL" id="PWA50534.1"/>
    </source>
</evidence>
<proteinExistence type="predicted"/>
<dbReference type="Pfam" id="PF02721">
    <property type="entry name" value="DUF223"/>
    <property type="match status" value="1"/>
</dbReference>
<dbReference type="AlphaFoldDB" id="A0A2U1LNH7"/>
<reference evidence="2 3" key="1">
    <citation type="journal article" date="2018" name="Mol. Plant">
        <title>The genome of Artemisia annua provides insight into the evolution of Asteraceae family and artemisinin biosynthesis.</title>
        <authorList>
            <person name="Shen Q."/>
            <person name="Zhang L."/>
            <person name="Liao Z."/>
            <person name="Wang S."/>
            <person name="Yan T."/>
            <person name="Shi P."/>
            <person name="Liu M."/>
            <person name="Fu X."/>
            <person name="Pan Q."/>
            <person name="Wang Y."/>
            <person name="Lv Z."/>
            <person name="Lu X."/>
            <person name="Zhang F."/>
            <person name="Jiang W."/>
            <person name="Ma Y."/>
            <person name="Chen M."/>
            <person name="Hao X."/>
            <person name="Li L."/>
            <person name="Tang Y."/>
            <person name="Lv G."/>
            <person name="Zhou Y."/>
            <person name="Sun X."/>
            <person name="Brodelius P.E."/>
            <person name="Rose J.K.C."/>
            <person name="Tang K."/>
        </authorList>
    </citation>
    <scope>NUCLEOTIDE SEQUENCE [LARGE SCALE GENOMIC DNA]</scope>
    <source>
        <strain evidence="3">cv. Huhao1</strain>
        <tissue evidence="2">Leaf</tissue>
    </source>
</reference>
<dbReference type="InterPro" id="IPR003871">
    <property type="entry name" value="RFA1B/D_OB_1st"/>
</dbReference>
<keyword evidence="3" id="KW-1185">Reference proteome</keyword>
<gene>
    <name evidence="2" type="ORF">CTI12_AA349880</name>
</gene>
<dbReference type="OrthoDB" id="1750540at2759"/>
<dbReference type="InterPro" id="IPR012340">
    <property type="entry name" value="NA-bd_OB-fold"/>
</dbReference>